<dbReference type="PANTHER" id="PTHR43415">
    <property type="entry name" value="SPERMIDINE N(1)-ACETYLTRANSFERASE"/>
    <property type="match status" value="1"/>
</dbReference>
<dbReference type="EMBL" id="JBEPME010000005">
    <property type="protein sequence ID" value="MET3658575.1"/>
    <property type="molecule type" value="Genomic_DNA"/>
</dbReference>
<feature type="domain" description="N-acetyltransferase" evidence="1">
    <location>
        <begin position="1"/>
        <end position="165"/>
    </location>
</feature>
<dbReference type="RefSeq" id="WP_342538406.1">
    <property type="nucleotide sequence ID" value="NZ_JBEPME010000005.1"/>
</dbReference>
<keyword evidence="3" id="KW-1185">Reference proteome</keyword>
<gene>
    <name evidence="2" type="ORF">ABIC55_003692</name>
</gene>
<evidence type="ECO:0000313" key="2">
    <source>
        <dbReference type="EMBL" id="MET3658575.1"/>
    </source>
</evidence>
<proteinExistence type="predicted"/>
<accession>A0ABV2KBX1</accession>
<organism evidence="2 3">
    <name type="scientific">Sporosarcina psychrophila</name>
    <name type="common">Bacillus psychrophilus</name>
    <dbReference type="NCBI Taxonomy" id="1476"/>
    <lineage>
        <taxon>Bacteria</taxon>
        <taxon>Bacillati</taxon>
        <taxon>Bacillota</taxon>
        <taxon>Bacilli</taxon>
        <taxon>Bacillales</taxon>
        <taxon>Caryophanaceae</taxon>
        <taxon>Sporosarcina</taxon>
    </lineage>
</organism>
<dbReference type="Pfam" id="PF00583">
    <property type="entry name" value="Acetyltransf_1"/>
    <property type="match status" value="1"/>
</dbReference>
<dbReference type="InterPro" id="IPR000182">
    <property type="entry name" value="GNAT_dom"/>
</dbReference>
<sequence>MIIREIKTSDAEKFVYLTQQVEGSSEYMLWEAGERNIQPEQQEKIIESIEENETSTIFVAETDNVLVGYLMAIGSNARRRKHSAYIVIGIVENYRGQGVGRKLFKELEQWASNHNIHRLELTVVARNEAGLALYKKIGFEIEGTKKHSLFIEDEFVDEFYMAKLL</sequence>
<dbReference type="InterPro" id="IPR017255">
    <property type="entry name" value="AcTrfase_GNAT_prd"/>
</dbReference>
<dbReference type="CDD" id="cd04301">
    <property type="entry name" value="NAT_SF"/>
    <property type="match status" value="1"/>
</dbReference>
<reference evidence="2 3" key="1">
    <citation type="submission" date="2024-06" db="EMBL/GenBank/DDBJ databases">
        <title>Sorghum-associated microbial communities from plants grown in Nebraska, USA.</title>
        <authorList>
            <person name="Schachtman D."/>
        </authorList>
    </citation>
    <scope>NUCLEOTIDE SEQUENCE [LARGE SCALE GENOMIC DNA]</scope>
    <source>
        <strain evidence="2 3">1288</strain>
    </source>
</reference>
<evidence type="ECO:0000259" key="1">
    <source>
        <dbReference type="PROSITE" id="PS51186"/>
    </source>
</evidence>
<dbReference type="SUPFAM" id="SSF55729">
    <property type="entry name" value="Acyl-CoA N-acyltransferases (Nat)"/>
    <property type="match status" value="1"/>
</dbReference>
<dbReference type="PROSITE" id="PS51186">
    <property type="entry name" value="GNAT"/>
    <property type="match status" value="1"/>
</dbReference>
<dbReference type="InterPro" id="IPR016181">
    <property type="entry name" value="Acyl_CoA_acyltransferase"/>
</dbReference>
<protein>
    <submittedName>
        <fullName evidence="2">RimJ/RimL family protein N-acetyltransferase</fullName>
    </submittedName>
</protein>
<dbReference type="PANTHER" id="PTHR43415:SF3">
    <property type="entry name" value="GNAT-FAMILY ACETYLTRANSFERASE"/>
    <property type="match status" value="1"/>
</dbReference>
<dbReference type="Proteomes" id="UP001549104">
    <property type="component" value="Unassembled WGS sequence"/>
</dbReference>
<dbReference type="Gene3D" id="3.40.630.30">
    <property type="match status" value="1"/>
</dbReference>
<dbReference type="PIRSF" id="PIRSF037663">
    <property type="entry name" value="Acetyltransf_GNAT_prd"/>
    <property type="match status" value="1"/>
</dbReference>
<evidence type="ECO:0000313" key="3">
    <source>
        <dbReference type="Proteomes" id="UP001549104"/>
    </source>
</evidence>
<comment type="caution">
    <text evidence="2">The sequence shown here is derived from an EMBL/GenBank/DDBJ whole genome shotgun (WGS) entry which is preliminary data.</text>
</comment>
<name>A0ABV2KBX1_SPOPS</name>